<dbReference type="AlphaFoldDB" id="A0A8W8M1Y8"/>
<organism evidence="2 3">
    <name type="scientific">Magallana gigas</name>
    <name type="common">Pacific oyster</name>
    <name type="synonym">Crassostrea gigas</name>
    <dbReference type="NCBI Taxonomy" id="29159"/>
    <lineage>
        <taxon>Eukaryota</taxon>
        <taxon>Metazoa</taxon>
        <taxon>Spiralia</taxon>
        <taxon>Lophotrochozoa</taxon>
        <taxon>Mollusca</taxon>
        <taxon>Bivalvia</taxon>
        <taxon>Autobranchia</taxon>
        <taxon>Pteriomorphia</taxon>
        <taxon>Ostreida</taxon>
        <taxon>Ostreoidea</taxon>
        <taxon>Ostreidae</taxon>
        <taxon>Magallana</taxon>
    </lineage>
</organism>
<protein>
    <submittedName>
        <fullName evidence="2">Uncharacterized protein</fullName>
    </submittedName>
</protein>
<keyword evidence="1" id="KW-0732">Signal</keyword>
<evidence type="ECO:0000256" key="1">
    <source>
        <dbReference type="SAM" id="SignalP"/>
    </source>
</evidence>
<sequence>MQKDMHLHCCASLVLFFILYHEKCFMCCDGRNKNEVKIHNTYSDKCSVSIQTTWATERQRKKSADLWDCLQMQTCTVNVTKSKNITCLCARELCAKIKCLVLQNDCNQLTVTCKMDTVPADYDDCITSSETDELTELKDAMSDLLISTKSHRSVIVISEESSVYLCVTGIHNNTCIIAKCKEEEKCFKVHLHCCASLVLYLILYHEKCVMCCDGRNKNEVKINNTYSDKCSVSIQTTWTTEREREISADLWDCLQMKTCSVNVTKSKNNTCLCTKKLCAKFKCLVLKKDCNQLTVTCKMDTVPADYDDCITSSVTDELTEQHIHILGKDTCIKHRKKEYEVNDIHLSIREHGYLFGTS</sequence>
<reference evidence="2" key="1">
    <citation type="submission" date="2022-08" db="UniProtKB">
        <authorList>
            <consortium name="EnsemblMetazoa"/>
        </authorList>
    </citation>
    <scope>IDENTIFICATION</scope>
    <source>
        <strain evidence="2">05x7-T-G4-1.051#20</strain>
    </source>
</reference>
<accession>A0A8W8M1Y8</accession>
<name>A0A8W8M1Y8_MAGGI</name>
<feature type="chain" id="PRO_5036477643" evidence="1">
    <location>
        <begin position="25"/>
        <end position="358"/>
    </location>
</feature>
<evidence type="ECO:0000313" key="3">
    <source>
        <dbReference type="Proteomes" id="UP000005408"/>
    </source>
</evidence>
<feature type="signal peptide" evidence="1">
    <location>
        <begin position="1"/>
        <end position="24"/>
    </location>
</feature>
<dbReference type="Proteomes" id="UP000005408">
    <property type="component" value="Unassembled WGS sequence"/>
</dbReference>
<keyword evidence="3" id="KW-1185">Reference proteome</keyword>
<proteinExistence type="predicted"/>
<evidence type="ECO:0000313" key="2">
    <source>
        <dbReference type="EnsemblMetazoa" id="G30932.1:cds"/>
    </source>
</evidence>
<dbReference type="EnsemblMetazoa" id="G30932.1">
    <property type="protein sequence ID" value="G30932.1:cds"/>
    <property type="gene ID" value="G30932"/>
</dbReference>